<gene>
    <name evidence="2" type="ORF">GCM10007964_38110</name>
</gene>
<feature type="compositionally biased region" description="Basic and acidic residues" evidence="1">
    <location>
        <begin position="115"/>
        <end position="126"/>
    </location>
</feature>
<comment type="caution">
    <text evidence="2">The sequence shown here is derived from an EMBL/GenBank/DDBJ whole genome shotgun (WGS) entry which is preliminary data.</text>
</comment>
<feature type="region of interest" description="Disordered" evidence="1">
    <location>
        <begin position="1"/>
        <end position="25"/>
    </location>
</feature>
<evidence type="ECO:0000313" key="2">
    <source>
        <dbReference type="EMBL" id="GGK91873.1"/>
    </source>
</evidence>
<feature type="compositionally biased region" description="Polar residues" evidence="1">
    <location>
        <begin position="1"/>
        <end position="19"/>
    </location>
</feature>
<feature type="region of interest" description="Disordered" evidence="1">
    <location>
        <begin position="91"/>
        <end position="142"/>
    </location>
</feature>
<evidence type="ECO:0000256" key="1">
    <source>
        <dbReference type="SAM" id="MobiDB-lite"/>
    </source>
</evidence>
<name>A0A917R5V6_9ACTN</name>
<dbReference type="Proteomes" id="UP000645217">
    <property type="component" value="Unassembled WGS sequence"/>
</dbReference>
<dbReference type="EMBL" id="BMNT01000020">
    <property type="protein sequence ID" value="GGK91873.1"/>
    <property type="molecule type" value="Genomic_DNA"/>
</dbReference>
<dbReference type="AlphaFoldDB" id="A0A917R5V6"/>
<evidence type="ECO:0000313" key="3">
    <source>
        <dbReference type="Proteomes" id="UP000645217"/>
    </source>
</evidence>
<protein>
    <recommendedName>
        <fullName evidence="4">Integrase</fullName>
    </recommendedName>
</protein>
<accession>A0A917R5V6</accession>
<evidence type="ECO:0008006" key="4">
    <source>
        <dbReference type="Google" id="ProtNLM"/>
    </source>
</evidence>
<sequence length="142" mass="15262">MSLATPTTSGNPHTTSVDTTAHRSPLAKRPYGLGHACLSTWLNAGVSAQRVAGWAGNSVEVLLRTYAKCLVGQDERSMRLISEVLRPTPAGKHWEESAGRARWQPDTAGRQPLIETRKSPGHHGDDLGFSVARPGGLEPPTF</sequence>
<organism evidence="2 3">
    <name type="scientific">Sphaerisporangium melleum</name>
    <dbReference type="NCBI Taxonomy" id="321316"/>
    <lineage>
        <taxon>Bacteria</taxon>
        <taxon>Bacillati</taxon>
        <taxon>Actinomycetota</taxon>
        <taxon>Actinomycetes</taxon>
        <taxon>Streptosporangiales</taxon>
        <taxon>Streptosporangiaceae</taxon>
        <taxon>Sphaerisporangium</taxon>
    </lineage>
</organism>
<keyword evidence="3" id="KW-1185">Reference proteome</keyword>
<reference evidence="2" key="2">
    <citation type="submission" date="2020-09" db="EMBL/GenBank/DDBJ databases">
        <authorList>
            <person name="Sun Q."/>
            <person name="Ohkuma M."/>
        </authorList>
    </citation>
    <scope>NUCLEOTIDE SEQUENCE</scope>
    <source>
        <strain evidence="2">JCM 13064</strain>
    </source>
</reference>
<proteinExistence type="predicted"/>
<reference evidence="2" key="1">
    <citation type="journal article" date="2014" name="Int. J. Syst. Evol. Microbiol.">
        <title>Complete genome sequence of Corynebacterium casei LMG S-19264T (=DSM 44701T), isolated from a smear-ripened cheese.</title>
        <authorList>
            <consortium name="US DOE Joint Genome Institute (JGI-PGF)"/>
            <person name="Walter F."/>
            <person name="Albersmeier A."/>
            <person name="Kalinowski J."/>
            <person name="Ruckert C."/>
        </authorList>
    </citation>
    <scope>NUCLEOTIDE SEQUENCE</scope>
    <source>
        <strain evidence="2">JCM 13064</strain>
    </source>
</reference>